<dbReference type="AlphaFoldDB" id="A0A7W3U254"/>
<dbReference type="InterPro" id="IPR050407">
    <property type="entry name" value="Geranylgeranyl_reductase"/>
</dbReference>
<protein>
    <submittedName>
        <fullName evidence="1">NAD(P)/FAD-dependent oxidoreductase</fullName>
    </submittedName>
</protein>
<gene>
    <name evidence="1" type="ORF">H4F99_03510</name>
</gene>
<organism evidence="1 2">
    <name type="scientific">Marilutibacter penaei</name>
    <dbReference type="NCBI Taxonomy" id="2759900"/>
    <lineage>
        <taxon>Bacteria</taxon>
        <taxon>Pseudomonadati</taxon>
        <taxon>Pseudomonadota</taxon>
        <taxon>Gammaproteobacteria</taxon>
        <taxon>Lysobacterales</taxon>
        <taxon>Lysobacteraceae</taxon>
        <taxon>Marilutibacter</taxon>
    </lineage>
</organism>
<dbReference type="PANTHER" id="PTHR42685">
    <property type="entry name" value="GERANYLGERANYL DIPHOSPHATE REDUCTASE"/>
    <property type="match status" value="1"/>
</dbReference>
<reference evidence="1 2" key="1">
    <citation type="submission" date="2020-07" db="EMBL/GenBank/DDBJ databases">
        <authorList>
            <person name="Xu S."/>
            <person name="Li A."/>
        </authorList>
    </citation>
    <scope>NUCLEOTIDE SEQUENCE [LARGE SCALE GENOMIC DNA]</scope>
    <source>
        <strain evidence="1 2">SG-8</strain>
    </source>
</reference>
<dbReference type="RefSeq" id="WP_182668335.1">
    <property type="nucleotide sequence ID" value="NZ_JACHTE010000002.1"/>
</dbReference>
<evidence type="ECO:0000313" key="1">
    <source>
        <dbReference type="EMBL" id="MBB1087552.1"/>
    </source>
</evidence>
<dbReference type="Pfam" id="PF12831">
    <property type="entry name" value="FAD_oxidored"/>
    <property type="match status" value="1"/>
</dbReference>
<dbReference type="PRINTS" id="PR00420">
    <property type="entry name" value="RNGMNOXGNASE"/>
</dbReference>
<name>A0A7W3U254_9GAMM</name>
<dbReference type="Gene3D" id="3.50.50.60">
    <property type="entry name" value="FAD/NAD(P)-binding domain"/>
    <property type="match status" value="1"/>
</dbReference>
<sequence>MPTSHGTDHDLVVVGASFAGSACALAAAQSGLRVVVLERKPDPGDKLHTTGIIVKEAAEQTLLGQLPPALVRRVDEVRLYAPSLKQVALAAPGYYFQTTDTPEVMRWLADRLVENGVDLRLGQTFTGAGKRDGGWHVDGLGTTRHLVGADGARSRVARATGLGTVEQFLYGVEYEFPGACLAHPDALHCFLSKRHAPGYIGWIAQSPTGIQAGLALRHDPSRVRVPDIDAFLLRVGAAAGLPRLLKPGTTRAGLIPCSGPVSPLARDGAILTGDAAGIVSPVTAGGIHSAWEHGWAVGQAIAAHLRHGGPSPERMAIEAAPRFRTKRALRWAYDRLQFDWPFDLLIGTPPLRWAAEQVYFHKRVAGLR</sequence>
<evidence type="ECO:0000313" key="2">
    <source>
        <dbReference type="Proteomes" id="UP000552587"/>
    </source>
</evidence>
<dbReference type="PANTHER" id="PTHR42685:SF18">
    <property type="entry name" value="DIGERANYLGERANYLGLYCEROPHOSPHOLIPID REDUCTASE"/>
    <property type="match status" value="1"/>
</dbReference>
<proteinExistence type="predicted"/>
<dbReference type="EMBL" id="JACHTE010000002">
    <property type="protein sequence ID" value="MBB1087552.1"/>
    <property type="molecule type" value="Genomic_DNA"/>
</dbReference>
<dbReference type="Proteomes" id="UP000552587">
    <property type="component" value="Unassembled WGS sequence"/>
</dbReference>
<dbReference type="SUPFAM" id="SSF51905">
    <property type="entry name" value="FAD/NAD(P)-binding domain"/>
    <property type="match status" value="1"/>
</dbReference>
<dbReference type="InterPro" id="IPR036188">
    <property type="entry name" value="FAD/NAD-bd_sf"/>
</dbReference>
<comment type="caution">
    <text evidence="1">The sequence shown here is derived from an EMBL/GenBank/DDBJ whole genome shotgun (WGS) entry which is preliminary data.</text>
</comment>
<accession>A0A7W3U254</accession>
<keyword evidence="2" id="KW-1185">Reference proteome</keyword>